<name>A0A369K731_HYPMA</name>
<dbReference type="EMBL" id="LUEZ02000009">
    <property type="protein sequence ID" value="RDB29708.1"/>
    <property type="molecule type" value="Genomic_DNA"/>
</dbReference>
<keyword evidence="2" id="KW-1185">Reference proteome</keyword>
<comment type="caution">
    <text evidence="1">The sequence shown here is derived from an EMBL/GenBank/DDBJ whole genome shotgun (WGS) entry which is preliminary data.</text>
</comment>
<dbReference type="InParanoid" id="A0A369K731"/>
<gene>
    <name evidence="1" type="ORF">Hypma_013781</name>
</gene>
<evidence type="ECO:0000313" key="1">
    <source>
        <dbReference type="EMBL" id="RDB29708.1"/>
    </source>
</evidence>
<sequence>MSSAINPITDQVLLVAHRLKEIKLLLCREWLTLFLCLSSTSADNLEAISIIIALSSLANDGPLLTSGMTMFTNAKRLRRVAFTMVRVLSSNERNRQHLQPVSLPMALSPGVHLPWAQLTHISIGAPIPQKEYHNILLQCVSLISCTVSPSETAQAPIPPAIRMNTVSSLAVRISSTSSNVVPFLCPLVLPRLASIALVSPKSGIPWPHAGFSSSIGLVVA</sequence>
<proteinExistence type="predicted"/>
<reference evidence="1" key="1">
    <citation type="submission" date="2018-04" db="EMBL/GenBank/DDBJ databases">
        <title>Whole genome sequencing of Hypsizygus marmoreus.</title>
        <authorList>
            <person name="Choi I.-G."/>
            <person name="Min B."/>
            <person name="Kim J.-G."/>
            <person name="Kim S."/>
            <person name="Oh Y.-L."/>
            <person name="Kong W.-S."/>
            <person name="Park H."/>
            <person name="Jeong J."/>
            <person name="Song E.-S."/>
        </authorList>
    </citation>
    <scope>NUCLEOTIDE SEQUENCE [LARGE SCALE GENOMIC DNA]</scope>
    <source>
        <strain evidence="1">51987-8</strain>
    </source>
</reference>
<evidence type="ECO:0000313" key="2">
    <source>
        <dbReference type="Proteomes" id="UP000076154"/>
    </source>
</evidence>
<organism evidence="1 2">
    <name type="scientific">Hypsizygus marmoreus</name>
    <name type="common">White beech mushroom</name>
    <name type="synonym">Agaricus marmoreus</name>
    <dbReference type="NCBI Taxonomy" id="39966"/>
    <lineage>
        <taxon>Eukaryota</taxon>
        <taxon>Fungi</taxon>
        <taxon>Dikarya</taxon>
        <taxon>Basidiomycota</taxon>
        <taxon>Agaricomycotina</taxon>
        <taxon>Agaricomycetes</taxon>
        <taxon>Agaricomycetidae</taxon>
        <taxon>Agaricales</taxon>
        <taxon>Tricholomatineae</taxon>
        <taxon>Lyophyllaceae</taxon>
        <taxon>Hypsizygus</taxon>
    </lineage>
</organism>
<dbReference type="OrthoDB" id="3003884at2759"/>
<dbReference type="AlphaFoldDB" id="A0A369K731"/>
<accession>A0A369K731</accession>
<dbReference type="Proteomes" id="UP000076154">
    <property type="component" value="Unassembled WGS sequence"/>
</dbReference>
<protein>
    <submittedName>
        <fullName evidence="1">Uncharacterized protein</fullName>
    </submittedName>
</protein>